<evidence type="ECO:0000256" key="7">
    <source>
        <dbReference type="ARBA" id="ARBA00070833"/>
    </source>
</evidence>
<dbReference type="GO" id="GO:0016784">
    <property type="term" value="F:3-mercaptopyruvate sulfurtransferase activity"/>
    <property type="evidence" value="ECO:0007669"/>
    <property type="project" value="UniProtKB-EC"/>
</dbReference>
<dbReference type="FunFam" id="3.40.250.10:FF:000015">
    <property type="entry name" value="Sulfurtransferase"/>
    <property type="match status" value="1"/>
</dbReference>
<dbReference type="NCBIfam" id="NF008557">
    <property type="entry name" value="PRK11493.1"/>
    <property type="match status" value="1"/>
</dbReference>
<dbReference type="CDD" id="cd01449">
    <property type="entry name" value="TST_Repeat_2"/>
    <property type="match status" value="1"/>
</dbReference>
<comment type="subcellular location">
    <subcellularLocation>
        <location evidence="1">Cytoplasm</location>
    </subcellularLocation>
</comment>
<evidence type="ECO:0000259" key="9">
    <source>
        <dbReference type="PROSITE" id="PS50206"/>
    </source>
</evidence>
<feature type="domain" description="Rhodanese" evidence="9">
    <location>
        <begin position="19"/>
        <end position="136"/>
    </location>
</feature>
<evidence type="ECO:0000256" key="3">
    <source>
        <dbReference type="ARBA" id="ARBA00022679"/>
    </source>
</evidence>
<dbReference type="Proteomes" id="UP000199344">
    <property type="component" value="Unassembled WGS sequence"/>
</dbReference>
<dbReference type="SUPFAM" id="SSF52821">
    <property type="entry name" value="Rhodanese/Cell cycle control phosphatase"/>
    <property type="match status" value="2"/>
</dbReference>
<dbReference type="GO" id="GO:0005737">
    <property type="term" value="C:cytoplasm"/>
    <property type="evidence" value="ECO:0007669"/>
    <property type="project" value="UniProtKB-SubCell"/>
</dbReference>
<reference evidence="10 11" key="1">
    <citation type="submission" date="2016-10" db="EMBL/GenBank/DDBJ databases">
        <authorList>
            <person name="de Groot N.N."/>
        </authorList>
    </citation>
    <scope>NUCLEOTIDE SEQUENCE [LARGE SCALE GENOMIC DNA]</scope>
    <source>
        <strain evidence="10 11">DSM 22220</strain>
    </source>
</reference>
<evidence type="ECO:0000313" key="11">
    <source>
        <dbReference type="Proteomes" id="UP000199344"/>
    </source>
</evidence>
<dbReference type="InterPro" id="IPR001307">
    <property type="entry name" value="Thiosulphate_STrfase_CS"/>
</dbReference>
<dbReference type="EMBL" id="FNAH01000009">
    <property type="protein sequence ID" value="SDE64289.1"/>
    <property type="molecule type" value="Genomic_DNA"/>
</dbReference>
<comment type="catalytic activity">
    <reaction evidence="5">
        <text>2-oxo-3-sulfanylpropanoate + [thioredoxin]-dithiol = [thioredoxin]-disulfide + hydrogen sulfide + pyruvate + H(+)</text>
        <dbReference type="Rhea" id="RHEA:21740"/>
        <dbReference type="Rhea" id="RHEA-COMP:10698"/>
        <dbReference type="Rhea" id="RHEA-COMP:10700"/>
        <dbReference type="ChEBI" id="CHEBI:15361"/>
        <dbReference type="ChEBI" id="CHEBI:15378"/>
        <dbReference type="ChEBI" id="CHEBI:29919"/>
        <dbReference type="ChEBI" id="CHEBI:29950"/>
        <dbReference type="ChEBI" id="CHEBI:50058"/>
        <dbReference type="ChEBI" id="CHEBI:57678"/>
        <dbReference type="EC" id="2.8.1.2"/>
    </reaction>
    <physiologicalReaction direction="left-to-right" evidence="5">
        <dbReference type="Rhea" id="RHEA:21741"/>
    </physiologicalReaction>
</comment>
<feature type="domain" description="Rhodanese" evidence="9">
    <location>
        <begin position="166"/>
        <end position="280"/>
    </location>
</feature>
<dbReference type="InterPro" id="IPR045078">
    <property type="entry name" value="TST/MPST-like"/>
</dbReference>
<gene>
    <name evidence="10" type="ORF">SAMN05421538_10911</name>
</gene>
<evidence type="ECO:0000256" key="6">
    <source>
        <dbReference type="ARBA" id="ARBA00066832"/>
    </source>
</evidence>
<keyword evidence="11" id="KW-1185">Reference proteome</keyword>
<dbReference type="FunFam" id="3.40.250.10:FF:000001">
    <property type="entry name" value="Sulfurtransferase"/>
    <property type="match status" value="1"/>
</dbReference>
<evidence type="ECO:0000256" key="8">
    <source>
        <dbReference type="ARBA" id="ARBA00078354"/>
    </source>
</evidence>
<dbReference type="Gene3D" id="3.40.250.10">
    <property type="entry name" value="Rhodanese-like domain"/>
    <property type="match status" value="2"/>
</dbReference>
<dbReference type="PROSITE" id="PS50206">
    <property type="entry name" value="RHODANESE_3"/>
    <property type="match status" value="2"/>
</dbReference>
<evidence type="ECO:0000256" key="1">
    <source>
        <dbReference type="ARBA" id="ARBA00004496"/>
    </source>
</evidence>
<dbReference type="EC" id="2.8.1.2" evidence="6"/>
<dbReference type="OrthoDB" id="9781034at2"/>
<evidence type="ECO:0000313" key="10">
    <source>
        <dbReference type="EMBL" id="SDE64289.1"/>
    </source>
</evidence>
<keyword evidence="10" id="KW-0670">Pyruvate</keyword>
<keyword evidence="2" id="KW-0963">Cytoplasm</keyword>
<name>A0A1G7EKT5_9RHOB</name>
<dbReference type="Pfam" id="PF00581">
    <property type="entry name" value="Rhodanese"/>
    <property type="match status" value="2"/>
</dbReference>
<evidence type="ECO:0000256" key="5">
    <source>
        <dbReference type="ARBA" id="ARBA00051793"/>
    </source>
</evidence>
<proteinExistence type="predicted"/>
<dbReference type="PANTHER" id="PTHR11364:SF27">
    <property type="entry name" value="SULFURTRANSFERASE"/>
    <property type="match status" value="1"/>
</dbReference>
<sequence>MTDDAKTLVSTDWLAARLDDPGLRIFDASWHMPATGRNARAEFEARHIPGAQFFDIDAISDPDSELPHMAPQADLFAEKLAALGLGGAQQVVVYDHADTHSAARGWWMFRLMGVTQVAMLDGGLAKWLAEERAVEGGTGAERSGPVTARRDDSLIRDAAQVAEASATGSAQIVDARAAERFRGDAPEPRAGLASGHVPGARNLPVGRLYQADGTMKDEAALRAEFDAAGVDLGRPVITSCGSGITAASLSLALDRLGHRNHALYDGSWTEWGALPNAKIATGDA</sequence>
<dbReference type="AlphaFoldDB" id="A0A1G7EKT5"/>
<evidence type="ECO:0000256" key="4">
    <source>
        <dbReference type="ARBA" id="ARBA00022737"/>
    </source>
</evidence>
<keyword evidence="3 10" id="KW-0808">Transferase</keyword>
<dbReference type="GO" id="GO:0004792">
    <property type="term" value="F:thiosulfate-cyanide sulfurtransferase activity"/>
    <property type="evidence" value="ECO:0007669"/>
    <property type="project" value="InterPro"/>
</dbReference>
<keyword evidence="4" id="KW-0677">Repeat</keyword>
<evidence type="ECO:0000256" key="2">
    <source>
        <dbReference type="ARBA" id="ARBA00022490"/>
    </source>
</evidence>
<dbReference type="PROSITE" id="PS00380">
    <property type="entry name" value="RHODANESE_1"/>
    <property type="match status" value="1"/>
</dbReference>
<dbReference type="SMART" id="SM00450">
    <property type="entry name" value="RHOD"/>
    <property type="match status" value="2"/>
</dbReference>
<dbReference type="CDD" id="cd01448">
    <property type="entry name" value="TST_Repeat_1"/>
    <property type="match status" value="1"/>
</dbReference>
<protein>
    <recommendedName>
        <fullName evidence="7">3-mercaptopyruvate sulfurtransferase</fullName>
        <ecNumber evidence="6">2.8.1.2</ecNumber>
    </recommendedName>
    <alternativeName>
        <fullName evidence="8">Rhodanese-like protein</fullName>
    </alternativeName>
</protein>
<dbReference type="STRING" id="591205.SAMN05421538_10911"/>
<dbReference type="InterPro" id="IPR001763">
    <property type="entry name" value="Rhodanese-like_dom"/>
</dbReference>
<dbReference type="InterPro" id="IPR036873">
    <property type="entry name" value="Rhodanese-like_dom_sf"/>
</dbReference>
<dbReference type="PANTHER" id="PTHR11364">
    <property type="entry name" value="THIOSULFATE SULFERTANSFERASE"/>
    <property type="match status" value="1"/>
</dbReference>
<organism evidence="10 11">
    <name type="scientific">Paracoccus isoporae</name>
    <dbReference type="NCBI Taxonomy" id="591205"/>
    <lineage>
        <taxon>Bacteria</taxon>
        <taxon>Pseudomonadati</taxon>
        <taxon>Pseudomonadota</taxon>
        <taxon>Alphaproteobacteria</taxon>
        <taxon>Rhodobacterales</taxon>
        <taxon>Paracoccaceae</taxon>
        <taxon>Paracoccus</taxon>
    </lineage>
</organism>
<dbReference type="RefSeq" id="WP_090524763.1">
    <property type="nucleotide sequence ID" value="NZ_FNAH01000009.1"/>
</dbReference>
<accession>A0A1G7EKT5</accession>